<name>A0A3G2JSU6_CLODI</name>
<dbReference type="AlphaFoldDB" id="A0A3G2JSU6"/>
<gene>
    <name evidence="1" type="primary">npmA1</name>
</gene>
<reference evidence="1" key="1">
    <citation type="journal article" date="2018" name="J. Antimicrob. Chemother.">
        <title>Clostridioides difficile: a potential source of NpmA in the clinical environment.</title>
        <authorList>
            <person name="Marsh J.W."/>
            <person name="Pacey M.P."/>
            <person name="Ezeonwuka C."/>
            <person name="Ohm S.L."/>
            <person name="Snyder D."/>
            <person name="Cooper V.S."/>
            <person name="Harrison L.H."/>
            <person name="Doi Y."/>
            <person name="Mustapha M.M."/>
        </authorList>
    </citation>
    <scope>NUCLEOTIDE SEQUENCE</scope>
    <source>
        <strain evidence="1">CD7814</strain>
    </source>
</reference>
<dbReference type="Gene3D" id="3.40.50.150">
    <property type="entry name" value="Vaccinia Virus protein VP39"/>
    <property type="match status" value="1"/>
</dbReference>
<dbReference type="SMR" id="A0A3G2JSU6"/>
<dbReference type="SUPFAM" id="SSF53335">
    <property type="entry name" value="S-adenosyl-L-methionine-dependent methyltransferases"/>
    <property type="match status" value="1"/>
</dbReference>
<dbReference type="InterPro" id="IPR029063">
    <property type="entry name" value="SAM-dependent_MTases_sf"/>
</dbReference>
<dbReference type="NCBIfam" id="NF000030">
    <property type="entry name" value="16S_rRNA_NpmA"/>
    <property type="match status" value="1"/>
</dbReference>
<sequence length="219" mass="24887">MLILKGTKTVDLSKDELTEIIGQFDRVHIDLGTGDGRNIYKLAINDQNTFYIGIDPVKENLFDISKKIIKKPSKGGLSNVVFVIAAAESLPFELKNIADSISILFPWGTLLEYVIKPNRDILSNVADLAKKEAHFEFVTTYSDSYEEAEIKKRGLPLLSKAYFLSEQYKAELSNSGFRIDDVKELDNEYVKQFNSLWAKRLAFGRKRSFFRVSGHVSKH</sequence>
<dbReference type="RefSeq" id="WP_032492089.1">
    <property type="nucleotide sequence ID" value="NZ_JAATIE010000001.1"/>
</dbReference>
<organism evidence="1">
    <name type="scientific">Clostridioides difficile</name>
    <name type="common">Peptoclostridium difficile</name>
    <dbReference type="NCBI Taxonomy" id="1496"/>
    <lineage>
        <taxon>Bacteria</taxon>
        <taxon>Bacillati</taxon>
        <taxon>Bacillota</taxon>
        <taxon>Clostridia</taxon>
        <taxon>Peptostreptococcales</taxon>
        <taxon>Peptostreptococcaceae</taxon>
        <taxon>Clostridioides</taxon>
    </lineage>
</organism>
<dbReference type="Pfam" id="PF24675">
    <property type="entry name" value="NpmA"/>
    <property type="match status" value="1"/>
</dbReference>
<evidence type="ECO:0000313" key="1">
    <source>
        <dbReference type="EMBL" id="AYN44628.1"/>
    </source>
</evidence>
<protein>
    <submittedName>
        <fullName evidence="1">N-1 methyltransferase</fullName>
    </submittedName>
</protein>
<keyword evidence="1" id="KW-0808">Transferase</keyword>
<accession>A0A3G2JSU6</accession>
<dbReference type="GO" id="GO:0032259">
    <property type="term" value="P:methylation"/>
    <property type="evidence" value="ECO:0007669"/>
    <property type="project" value="UniProtKB-KW"/>
</dbReference>
<proteinExistence type="predicted"/>
<dbReference type="InterPro" id="IPR056262">
    <property type="entry name" value="NpmA"/>
</dbReference>
<dbReference type="EMBL" id="MH249957">
    <property type="protein sequence ID" value="AYN44628.1"/>
    <property type="molecule type" value="Genomic_DNA"/>
</dbReference>
<keyword evidence="1" id="KW-0489">Methyltransferase</keyword>
<dbReference type="GO" id="GO:0008168">
    <property type="term" value="F:methyltransferase activity"/>
    <property type="evidence" value="ECO:0007669"/>
    <property type="project" value="UniProtKB-KW"/>
</dbReference>